<keyword evidence="5 7" id="KW-1133">Transmembrane helix</keyword>
<feature type="transmembrane region" description="Helical" evidence="7">
    <location>
        <begin position="126"/>
        <end position="146"/>
    </location>
</feature>
<evidence type="ECO:0000256" key="5">
    <source>
        <dbReference type="ARBA" id="ARBA00022989"/>
    </source>
</evidence>
<dbReference type="InterPro" id="IPR051393">
    <property type="entry name" value="ABC_transporter_permease"/>
</dbReference>
<dbReference type="Pfam" id="PF00528">
    <property type="entry name" value="BPD_transp_1"/>
    <property type="match status" value="1"/>
</dbReference>
<dbReference type="SUPFAM" id="SSF161098">
    <property type="entry name" value="MetI-like"/>
    <property type="match status" value="1"/>
</dbReference>
<dbReference type="CDD" id="cd06261">
    <property type="entry name" value="TM_PBP2"/>
    <property type="match status" value="1"/>
</dbReference>
<accession>A0A6B0YQB8</accession>
<dbReference type="InterPro" id="IPR000515">
    <property type="entry name" value="MetI-like"/>
</dbReference>
<dbReference type="AlphaFoldDB" id="A0A6B0YQB8"/>
<dbReference type="Gene3D" id="1.10.3720.10">
    <property type="entry name" value="MetI-like"/>
    <property type="match status" value="1"/>
</dbReference>
<keyword evidence="6 7" id="KW-0472">Membrane</keyword>
<evidence type="ECO:0000259" key="8">
    <source>
        <dbReference type="PROSITE" id="PS50928"/>
    </source>
</evidence>
<feature type="transmembrane region" description="Helical" evidence="7">
    <location>
        <begin position="220"/>
        <end position="245"/>
    </location>
</feature>
<sequence length="308" mass="34343">MATTSATPQESGLTDTSFWKRAGVRRNLSAYAFILPFMALFVIFNIGPFFWALWLSLLRGDIVDQVKPFVGLQNYLSLTTDDITLKVFLNSLQYTVSVVPIAVITALALAFLIGNKLVRFKDFFRAVVFFPLLASAAATAQIWSYILAPRYGVLTYLTGLLGIPEIYWLSDPDWALYGILLIEWWRGIGFHIILFLAAMLGVPEELHEAARIDGANAWQVAVKVTIPLMGPVILFSVVMGTIWAFQLFDTVFVLTNGGPVHATATMVWYIYNHAFRYGQVGMAAAMGVVLLLIIMPISYVQMRVLGER</sequence>
<keyword evidence="4 7" id="KW-0812">Transmembrane</keyword>
<evidence type="ECO:0000256" key="2">
    <source>
        <dbReference type="ARBA" id="ARBA00022448"/>
    </source>
</evidence>
<dbReference type="GO" id="GO:0005886">
    <property type="term" value="C:plasma membrane"/>
    <property type="evidence" value="ECO:0007669"/>
    <property type="project" value="UniProtKB-SubCell"/>
</dbReference>
<organism evidence="9">
    <name type="scientific">Caldilineaceae bacterium SB0664_bin_27</name>
    <dbReference type="NCBI Taxonomy" id="2605260"/>
    <lineage>
        <taxon>Bacteria</taxon>
        <taxon>Bacillati</taxon>
        <taxon>Chloroflexota</taxon>
        <taxon>Caldilineae</taxon>
        <taxon>Caldilineales</taxon>
        <taxon>Caldilineaceae</taxon>
    </lineage>
</organism>
<dbReference type="PANTHER" id="PTHR30193">
    <property type="entry name" value="ABC TRANSPORTER PERMEASE PROTEIN"/>
    <property type="match status" value="1"/>
</dbReference>
<dbReference type="EMBL" id="VXRG01000028">
    <property type="protein sequence ID" value="MXY92371.1"/>
    <property type="molecule type" value="Genomic_DNA"/>
</dbReference>
<reference evidence="9" key="1">
    <citation type="submission" date="2019-09" db="EMBL/GenBank/DDBJ databases">
        <title>Characterisation of the sponge microbiome using genome-centric metagenomics.</title>
        <authorList>
            <person name="Engelberts J.P."/>
            <person name="Robbins S.J."/>
            <person name="De Goeij J.M."/>
            <person name="Aranda M."/>
            <person name="Bell S.C."/>
            <person name="Webster N.S."/>
        </authorList>
    </citation>
    <scope>NUCLEOTIDE SEQUENCE</scope>
    <source>
        <strain evidence="9">SB0664_bin_27</strain>
    </source>
</reference>
<gene>
    <name evidence="9" type="ORF">F4Y42_02875</name>
</gene>
<evidence type="ECO:0000256" key="7">
    <source>
        <dbReference type="RuleBase" id="RU363032"/>
    </source>
</evidence>
<dbReference type="PROSITE" id="PS50928">
    <property type="entry name" value="ABC_TM1"/>
    <property type="match status" value="1"/>
</dbReference>
<feature type="transmembrane region" description="Helical" evidence="7">
    <location>
        <begin position="30"/>
        <end position="54"/>
    </location>
</feature>
<keyword evidence="2 7" id="KW-0813">Transport</keyword>
<evidence type="ECO:0000256" key="6">
    <source>
        <dbReference type="ARBA" id="ARBA00023136"/>
    </source>
</evidence>
<comment type="subcellular location">
    <subcellularLocation>
        <location evidence="1 7">Cell membrane</location>
        <topology evidence="1 7">Multi-pass membrane protein</topology>
    </subcellularLocation>
</comment>
<feature type="transmembrane region" description="Helical" evidence="7">
    <location>
        <begin position="283"/>
        <end position="302"/>
    </location>
</feature>
<comment type="similarity">
    <text evidence="7">Belongs to the binding-protein-dependent transport system permease family.</text>
</comment>
<feature type="transmembrane region" description="Helical" evidence="7">
    <location>
        <begin position="94"/>
        <end position="114"/>
    </location>
</feature>
<evidence type="ECO:0000256" key="1">
    <source>
        <dbReference type="ARBA" id="ARBA00004651"/>
    </source>
</evidence>
<name>A0A6B0YQB8_9CHLR</name>
<dbReference type="PANTHER" id="PTHR30193:SF37">
    <property type="entry name" value="INNER MEMBRANE ABC TRANSPORTER PERMEASE PROTEIN YCJO"/>
    <property type="match status" value="1"/>
</dbReference>
<dbReference type="InterPro" id="IPR035906">
    <property type="entry name" value="MetI-like_sf"/>
</dbReference>
<feature type="transmembrane region" description="Helical" evidence="7">
    <location>
        <begin position="174"/>
        <end position="200"/>
    </location>
</feature>
<evidence type="ECO:0000256" key="3">
    <source>
        <dbReference type="ARBA" id="ARBA00022475"/>
    </source>
</evidence>
<evidence type="ECO:0000313" key="9">
    <source>
        <dbReference type="EMBL" id="MXY92371.1"/>
    </source>
</evidence>
<comment type="caution">
    <text evidence="9">The sequence shown here is derived from an EMBL/GenBank/DDBJ whole genome shotgun (WGS) entry which is preliminary data.</text>
</comment>
<feature type="domain" description="ABC transmembrane type-1" evidence="8">
    <location>
        <begin position="88"/>
        <end position="301"/>
    </location>
</feature>
<keyword evidence="3" id="KW-1003">Cell membrane</keyword>
<protein>
    <submittedName>
        <fullName evidence="9">Sugar ABC transporter permease</fullName>
    </submittedName>
</protein>
<evidence type="ECO:0000256" key="4">
    <source>
        <dbReference type="ARBA" id="ARBA00022692"/>
    </source>
</evidence>
<dbReference type="GO" id="GO:0055085">
    <property type="term" value="P:transmembrane transport"/>
    <property type="evidence" value="ECO:0007669"/>
    <property type="project" value="InterPro"/>
</dbReference>
<proteinExistence type="inferred from homology"/>